<dbReference type="AlphaFoldDB" id="A0A172QXN9"/>
<dbReference type="Proteomes" id="UP000076929">
    <property type="component" value="Plasmid pCRULAC1"/>
</dbReference>
<dbReference type="EMBL" id="CP015623">
    <property type="protein sequence ID" value="ANE05464.1"/>
    <property type="molecule type" value="Genomic_DNA"/>
</dbReference>
<feature type="compositionally biased region" description="Polar residues" evidence="1">
    <location>
        <begin position="223"/>
        <end position="232"/>
    </location>
</feature>
<accession>A0A172QXN9</accession>
<dbReference type="OrthoDB" id="3358527at2"/>
<dbReference type="RefSeq" id="WP_066570146.1">
    <property type="nucleotide sequence ID" value="NZ_CP015623.1"/>
</dbReference>
<feature type="region of interest" description="Disordered" evidence="1">
    <location>
        <begin position="1"/>
        <end position="49"/>
    </location>
</feature>
<organism evidence="2 3">
    <name type="scientific">Corynebacterium crudilactis</name>
    <dbReference type="NCBI Taxonomy" id="1652495"/>
    <lineage>
        <taxon>Bacteria</taxon>
        <taxon>Bacillati</taxon>
        <taxon>Actinomycetota</taxon>
        <taxon>Actinomycetes</taxon>
        <taxon>Mycobacteriales</taxon>
        <taxon>Corynebacteriaceae</taxon>
        <taxon>Corynebacterium</taxon>
    </lineage>
</organism>
<dbReference type="KEGG" id="ccjz:ccrud_14075"/>
<name>A0A172QXN9_9CORY</name>
<evidence type="ECO:0000256" key="1">
    <source>
        <dbReference type="SAM" id="MobiDB-lite"/>
    </source>
</evidence>
<keyword evidence="2" id="KW-0614">Plasmid</keyword>
<sequence>MTTMTAEDAMKMALGDTVTEPDQPASTPDSVPDSAPASTKNAAVDSHQGPLTAEQAEKLINKAIRAAMTFADAMRQIVSKRAWEALGYSDPRHMMRERFTGKLINPSTGEPYSDSYIRRMSNMAWVLWSLTEYTGLDVDELQISARDLEKIPFGVGGKTHEELVDTVLEEIEKRGAGSAEDVQKAIDATLEASAAAGEPTPPEPDDDFVPSGLLPSEPILGDSPSTAESTQRGRGISEAVGESEGDWQGQAESRPRSAAESFDEDFSKGSQAPKNTTGMAEALEMMRTADRTTDSVKKLSGFPADLSEAVQGVQKALPEMVNVLKTVLDAGMAALSVGKTDDVEGLFDSLNEKELDDLHEQVEQAVEVAPTVQALAKILGEVAGERQELPGLGPVSVVAELCEEAVEVVERLEDFMDEIDVIIQDF</sequence>
<geneLocation type="plasmid" evidence="2 3">
    <name>pCRULAC1</name>
</geneLocation>
<protein>
    <submittedName>
        <fullName evidence="2">Uncharacterized protein</fullName>
    </submittedName>
</protein>
<reference evidence="2 3" key="1">
    <citation type="submission" date="2016-05" db="EMBL/GenBank/DDBJ databases">
        <title>Complete genome sequence of Corynebacterium crudilactis, a new Corynebacterium species isolated from raw cow's milk.</title>
        <authorList>
            <person name="Christian R."/>
            <person name="Zimmermann J."/>
            <person name="Lipski A."/>
            <person name="Kalinowski J."/>
        </authorList>
    </citation>
    <scope>NUCLEOTIDE SEQUENCE [LARGE SCALE GENOMIC DNA]</scope>
    <source>
        <strain evidence="2 3">JZ16</strain>
        <plasmid evidence="2 3">pCRULAC1</plasmid>
    </source>
</reference>
<keyword evidence="3" id="KW-1185">Reference proteome</keyword>
<evidence type="ECO:0000313" key="3">
    <source>
        <dbReference type="Proteomes" id="UP000076929"/>
    </source>
</evidence>
<proteinExistence type="predicted"/>
<feature type="region of interest" description="Disordered" evidence="1">
    <location>
        <begin position="193"/>
        <end position="275"/>
    </location>
</feature>
<evidence type="ECO:0000313" key="2">
    <source>
        <dbReference type="EMBL" id="ANE05464.1"/>
    </source>
</evidence>
<gene>
    <name evidence="2" type="ORF">ccrud_14075</name>
</gene>